<dbReference type="GO" id="GO:0003677">
    <property type="term" value="F:DNA binding"/>
    <property type="evidence" value="ECO:0007669"/>
    <property type="project" value="UniProtKB-KW"/>
</dbReference>
<keyword evidence="2" id="KW-0227">DNA damage</keyword>
<dbReference type="Pfam" id="PF19833">
    <property type="entry name" value="RecG_dom3_C"/>
    <property type="match status" value="1"/>
</dbReference>
<dbReference type="GO" id="GO:0005524">
    <property type="term" value="F:ATP binding"/>
    <property type="evidence" value="ECO:0007669"/>
    <property type="project" value="UniProtKB-KW"/>
</dbReference>
<dbReference type="InterPro" id="IPR045562">
    <property type="entry name" value="RecG_dom3_C"/>
</dbReference>
<keyword evidence="1" id="KW-0547">Nucleotide-binding</keyword>
<proteinExistence type="predicted"/>
<protein>
    <submittedName>
        <fullName evidence="10">ATP-dependent DNA helicase RecG</fullName>
    </submittedName>
</protein>
<evidence type="ECO:0000256" key="1">
    <source>
        <dbReference type="ARBA" id="ARBA00022741"/>
    </source>
</evidence>
<dbReference type="Gene3D" id="3.40.50.300">
    <property type="entry name" value="P-loop containing nucleotide triphosphate hydrolases"/>
    <property type="match status" value="2"/>
</dbReference>
<dbReference type="PANTHER" id="PTHR47964">
    <property type="entry name" value="ATP-DEPENDENT DNA HELICASE HOMOLOG RECG, CHLOROPLASTIC"/>
    <property type="match status" value="1"/>
</dbReference>
<gene>
    <name evidence="10" type="ORF">IAD46_04380</name>
</gene>
<evidence type="ECO:0000256" key="5">
    <source>
        <dbReference type="ARBA" id="ARBA00022840"/>
    </source>
</evidence>
<organism evidence="10 11">
    <name type="scientific">Candidatus Pelethenecus faecipullorum</name>
    <dbReference type="NCBI Taxonomy" id="2840900"/>
    <lineage>
        <taxon>Bacteria</taxon>
        <taxon>Bacillati</taxon>
        <taxon>Mycoplasmatota</taxon>
        <taxon>Mollicutes</taxon>
        <taxon>Candidatus Pelethenecus</taxon>
    </lineage>
</organism>
<dbReference type="PROSITE" id="PS51194">
    <property type="entry name" value="HELICASE_CTER"/>
    <property type="match status" value="1"/>
</dbReference>
<name>A0A9D1GR14_9MOLU</name>
<reference evidence="10" key="2">
    <citation type="journal article" date="2021" name="PeerJ">
        <title>Extensive microbial diversity within the chicken gut microbiome revealed by metagenomics and culture.</title>
        <authorList>
            <person name="Gilroy R."/>
            <person name="Ravi A."/>
            <person name="Getino M."/>
            <person name="Pursley I."/>
            <person name="Horton D.L."/>
            <person name="Alikhan N.F."/>
            <person name="Baker D."/>
            <person name="Gharbi K."/>
            <person name="Hall N."/>
            <person name="Watson M."/>
            <person name="Adriaenssens E.M."/>
            <person name="Foster-Nyarko E."/>
            <person name="Jarju S."/>
            <person name="Secka A."/>
            <person name="Antonio M."/>
            <person name="Oren A."/>
            <person name="Chaudhuri R.R."/>
            <person name="La Ragione R."/>
            <person name="Hildebrand F."/>
            <person name="Pallen M.J."/>
        </authorList>
    </citation>
    <scope>NUCLEOTIDE SEQUENCE</scope>
    <source>
        <strain evidence="10">ChiW17-6978</strain>
    </source>
</reference>
<keyword evidence="4 10" id="KW-0347">Helicase</keyword>
<dbReference type="GO" id="GO:0016787">
    <property type="term" value="F:hydrolase activity"/>
    <property type="evidence" value="ECO:0007669"/>
    <property type="project" value="UniProtKB-KW"/>
</dbReference>
<comment type="caution">
    <text evidence="10">The sequence shown here is derived from an EMBL/GenBank/DDBJ whole genome shotgun (WGS) entry which is preliminary data.</text>
</comment>
<evidence type="ECO:0000256" key="4">
    <source>
        <dbReference type="ARBA" id="ARBA00022806"/>
    </source>
</evidence>
<dbReference type="Proteomes" id="UP000886758">
    <property type="component" value="Unassembled WGS sequence"/>
</dbReference>
<dbReference type="InterPro" id="IPR012340">
    <property type="entry name" value="NA-bd_OB-fold"/>
</dbReference>
<feature type="domain" description="Helicase C-terminal" evidence="9">
    <location>
        <begin position="442"/>
        <end position="595"/>
    </location>
</feature>
<dbReference type="InterPro" id="IPR047112">
    <property type="entry name" value="RecG/Mfd"/>
</dbReference>
<dbReference type="SMART" id="SM00490">
    <property type="entry name" value="HELICc"/>
    <property type="match status" value="1"/>
</dbReference>
<keyword evidence="7" id="KW-0234">DNA repair</keyword>
<dbReference type="InterPro" id="IPR014001">
    <property type="entry name" value="Helicase_ATP-bd"/>
</dbReference>
<dbReference type="GO" id="GO:0006281">
    <property type="term" value="P:DNA repair"/>
    <property type="evidence" value="ECO:0007669"/>
    <property type="project" value="UniProtKB-KW"/>
</dbReference>
<keyword evidence="5" id="KW-0067">ATP-binding</keyword>
<keyword evidence="3" id="KW-0378">Hydrolase</keyword>
<dbReference type="PANTHER" id="PTHR47964:SF1">
    <property type="entry name" value="ATP-DEPENDENT DNA HELICASE HOMOLOG RECG, CHLOROPLASTIC"/>
    <property type="match status" value="1"/>
</dbReference>
<dbReference type="EMBL" id="DVLF01000136">
    <property type="protein sequence ID" value="HIT50244.1"/>
    <property type="molecule type" value="Genomic_DNA"/>
</dbReference>
<dbReference type="GO" id="GO:0003678">
    <property type="term" value="F:DNA helicase activity"/>
    <property type="evidence" value="ECO:0007669"/>
    <property type="project" value="TreeGrafter"/>
</dbReference>
<evidence type="ECO:0000259" key="9">
    <source>
        <dbReference type="PROSITE" id="PS51194"/>
    </source>
</evidence>
<evidence type="ECO:0000313" key="10">
    <source>
        <dbReference type="EMBL" id="HIT50244.1"/>
    </source>
</evidence>
<dbReference type="InterPro" id="IPR011545">
    <property type="entry name" value="DEAD/DEAH_box_helicase_dom"/>
</dbReference>
<reference evidence="10" key="1">
    <citation type="submission" date="2020-10" db="EMBL/GenBank/DDBJ databases">
        <authorList>
            <person name="Gilroy R."/>
        </authorList>
    </citation>
    <scope>NUCLEOTIDE SEQUENCE</scope>
    <source>
        <strain evidence="10">ChiW17-6978</strain>
    </source>
</reference>
<sequence length="659" mass="75968">MKLEELSKIGIKTMQRLNTYGIYTPEDLLRYFPKKYTLYECSTEHLLEGDFVCFKARIASRPAFIKYRRNVNAVVFYIWLYSQKIKCITFSGDYLRFKLNKDADVILYGRFKAENKEFVIQNIFFDDFICRIDTDYGLKDLNSKIIRQAVSSALQAGVEIDETLPETLIAKYRLLPMDQLLRKAHLPESREDCIEVLRRRKYEDFFWYACQLEALRFMRKDTEKPPKKWDRDLVNQQIKCLPYELTSDQMTALNTILSELDSSRVMNRLLQGDVGCGKSIVAFLSAIAAISAGYQVAIMAPTEILATQHYDTFCRLFGHLHLKTAFISSTIKQKDKEDVLYRLMHHRIDLLIGTHALIQSSVVFSKLGLVIIDEEHRFGVLQRKKLIEKFKYVDALYMTATPIPRTLGLTTFGDLDLSSIHTLPQHRKQVITELLLEEQLPLLKEILKKHLANGEQIFIVVPLIHESSALDGMDVKQAYDLFEEMLFPYRLACLHGKMKAAEKRQLMMDFKNHRYDGLVATTVIEVGIDVADATVMLVLNAERYGLSQIHQLRGRVGRGQKQSYCYLVSSKKDIVRLQVLCQTSDGFELAEQDLKLRGPGDYLGEEQSGFLLNFSSEGKDAVIFKYAQKDSRKCLEDYLNGTLQNHKIAEIVRNGKIKK</sequence>
<evidence type="ECO:0000259" key="8">
    <source>
        <dbReference type="PROSITE" id="PS51192"/>
    </source>
</evidence>
<dbReference type="SMART" id="SM00487">
    <property type="entry name" value="DEXDc"/>
    <property type="match status" value="1"/>
</dbReference>
<evidence type="ECO:0000256" key="7">
    <source>
        <dbReference type="ARBA" id="ARBA00023204"/>
    </source>
</evidence>
<dbReference type="Pfam" id="PF00271">
    <property type="entry name" value="Helicase_C"/>
    <property type="match status" value="1"/>
</dbReference>
<accession>A0A9D1GR14</accession>
<feature type="domain" description="Helicase ATP-binding" evidence="8">
    <location>
        <begin position="259"/>
        <end position="420"/>
    </location>
</feature>
<evidence type="ECO:0000313" key="11">
    <source>
        <dbReference type="Proteomes" id="UP000886758"/>
    </source>
</evidence>
<dbReference type="InterPro" id="IPR001650">
    <property type="entry name" value="Helicase_C-like"/>
</dbReference>
<dbReference type="SUPFAM" id="SSF52540">
    <property type="entry name" value="P-loop containing nucleoside triphosphate hydrolases"/>
    <property type="match status" value="2"/>
</dbReference>
<evidence type="ECO:0000256" key="6">
    <source>
        <dbReference type="ARBA" id="ARBA00023125"/>
    </source>
</evidence>
<dbReference type="Pfam" id="PF00270">
    <property type="entry name" value="DEAD"/>
    <property type="match status" value="1"/>
</dbReference>
<evidence type="ECO:0000256" key="3">
    <source>
        <dbReference type="ARBA" id="ARBA00022801"/>
    </source>
</evidence>
<keyword evidence="6" id="KW-0238">DNA-binding</keyword>
<dbReference type="PROSITE" id="PS51192">
    <property type="entry name" value="HELICASE_ATP_BIND_1"/>
    <property type="match status" value="1"/>
</dbReference>
<dbReference type="SUPFAM" id="SSF50249">
    <property type="entry name" value="Nucleic acid-binding proteins"/>
    <property type="match status" value="1"/>
</dbReference>
<evidence type="ECO:0000256" key="2">
    <source>
        <dbReference type="ARBA" id="ARBA00022763"/>
    </source>
</evidence>
<dbReference type="InterPro" id="IPR027417">
    <property type="entry name" value="P-loop_NTPase"/>
</dbReference>
<dbReference type="AlphaFoldDB" id="A0A9D1GR14"/>